<feature type="chain" id="PRO_5007875934" description="Phosphatidylglycerol/phosphatidylinositol transfer protein" evidence="1">
    <location>
        <begin position="19"/>
        <end position="142"/>
    </location>
</feature>
<dbReference type="Proteomes" id="UP000076532">
    <property type="component" value="Unassembled WGS sequence"/>
</dbReference>
<name>A0A166JQJ7_9AGAM</name>
<dbReference type="AlphaFoldDB" id="A0A166JQJ7"/>
<proteinExistence type="predicted"/>
<evidence type="ECO:0000256" key="1">
    <source>
        <dbReference type="SAM" id="SignalP"/>
    </source>
</evidence>
<dbReference type="InterPro" id="IPR045469">
    <property type="entry name" value="Nis1"/>
</dbReference>
<feature type="non-terminal residue" evidence="2">
    <location>
        <position position="1"/>
    </location>
</feature>
<dbReference type="OrthoDB" id="2841294at2759"/>
<gene>
    <name evidence="2" type="ORF">FIBSPDRAFT_788821</name>
</gene>
<reference evidence="2 3" key="1">
    <citation type="journal article" date="2016" name="Mol. Biol. Evol.">
        <title>Comparative Genomics of Early-Diverging Mushroom-Forming Fungi Provides Insights into the Origins of Lignocellulose Decay Capabilities.</title>
        <authorList>
            <person name="Nagy L.G."/>
            <person name="Riley R."/>
            <person name="Tritt A."/>
            <person name="Adam C."/>
            <person name="Daum C."/>
            <person name="Floudas D."/>
            <person name="Sun H."/>
            <person name="Yadav J.S."/>
            <person name="Pangilinan J."/>
            <person name="Larsson K.H."/>
            <person name="Matsuura K."/>
            <person name="Barry K."/>
            <person name="Labutti K."/>
            <person name="Kuo R."/>
            <person name="Ohm R.A."/>
            <person name="Bhattacharya S.S."/>
            <person name="Shirouzu T."/>
            <person name="Yoshinaga Y."/>
            <person name="Martin F.M."/>
            <person name="Grigoriev I.V."/>
            <person name="Hibbett D.S."/>
        </authorList>
    </citation>
    <scope>NUCLEOTIDE SEQUENCE [LARGE SCALE GENOMIC DNA]</scope>
    <source>
        <strain evidence="2 3">CBS 109695</strain>
    </source>
</reference>
<accession>A0A166JQJ7</accession>
<evidence type="ECO:0000313" key="3">
    <source>
        <dbReference type="Proteomes" id="UP000076532"/>
    </source>
</evidence>
<sequence length="142" mass="14839">KNFSSALAILLCAAASAAQSIQIGEPADGTTVKSGTPLVVEVVRPDSLESSTEVGVVISFISCPNNACPSSANRLGTILYNGPYKPQFPNPNPNHLQPNQNFRIHIPKGAKGKAQLIVTHFNLIGAGPAPNTETHSITLNVS</sequence>
<dbReference type="EMBL" id="KV417550">
    <property type="protein sequence ID" value="KZP21107.1"/>
    <property type="molecule type" value="Genomic_DNA"/>
</dbReference>
<evidence type="ECO:0008006" key="4">
    <source>
        <dbReference type="Google" id="ProtNLM"/>
    </source>
</evidence>
<organism evidence="2 3">
    <name type="scientific">Athelia psychrophila</name>
    <dbReference type="NCBI Taxonomy" id="1759441"/>
    <lineage>
        <taxon>Eukaryota</taxon>
        <taxon>Fungi</taxon>
        <taxon>Dikarya</taxon>
        <taxon>Basidiomycota</taxon>
        <taxon>Agaricomycotina</taxon>
        <taxon>Agaricomycetes</taxon>
        <taxon>Agaricomycetidae</taxon>
        <taxon>Atheliales</taxon>
        <taxon>Atheliaceae</taxon>
        <taxon>Athelia</taxon>
    </lineage>
</organism>
<evidence type="ECO:0000313" key="2">
    <source>
        <dbReference type="EMBL" id="KZP21107.1"/>
    </source>
</evidence>
<protein>
    <recommendedName>
        <fullName evidence="4">Phosphatidylglycerol/phosphatidylinositol transfer protein</fullName>
    </recommendedName>
</protein>
<keyword evidence="3" id="KW-1185">Reference proteome</keyword>
<dbReference type="Pfam" id="PF19271">
    <property type="entry name" value="Nis1"/>
    <property type="match status" value="1"/>
</dbReference>
<feature type="signal peptide" evidence="1">
    <location>
        <begin position="1"/>
        <end position="18"/>
    </location>
</feature>
<keyword evidence="1" id="KW-0732">Signal</keyword>